<dbReference type="InterPro" id="IPR002669">
    <property type="entry name" value="UreD"/>
</dbReference>
<accession>A0ABS0NXA1</accession>
<comment type="subunit">
    <text evidence="3">UreD, UreF and UreG form a complex that acts as a GTP-hydrolysis-dependent molecular chaperone, activating the urease apoprotein by helping to assemble the nickel containing metallocenter of UreC. The UreE protein probably delivers the nickel.</text>
</comment>
<comment type="function">
    <text evidence="3">Required for maturation of urease via the functional incorporation of the urease nickel metallocenter.</text>
</comment>
<evidence type="ECO:0000313" key="4">
    <source>
        <dbReference type="EMBL" id="MBH5385639.1"/>
    </source>
</evidence>
<dbReference type="EMBL" id="JACEGD010000004">
    <property type="protein sequence ID" value="MBH5385639.1"/>
    <property type="molecule type" value="Genomic_DNA"/>
</dbReference>
<evidence type="ECO:0000313" key="5">
    <source>
        <dbReference type="Proteomes" id="UP001194539"/>
    </source>
</evidence>
<evidence type="ECO:0000256" key="1">
    <source>
        <dbReference type="ARBA" id="ARBA00007177"/>
    </source>
</evidence>
<proteinExistence type="inferred from homology"/>
<protein>
    <recommendedName>
        <fullName evidence="3">Urease accessory protein UreD</fullName>
    </recommendedName>
</protein>
<dbReference type="RefSeq" id="WP_197965220.1">
    <property type="nucleotide sequence ID" value="NZ_JACEGD010000004.1"/>
</dbReference>
<evidence type="ECO:0000256" key="3">
    <source>
        <dbReference type="HAMAP-Rule" id="MF_01384"/>
    </source>
</evidence>
<name>A0ABS0NXA1_9BRAD</name>
<sequence length="282" mass="29584">MRSLLQSCSGSETGRSLDGALVVDRAGGRSVLRRQQIGYPLHITRGFYLDTVRPDLLTLYLQSASGGLYAGDRIKLDVRVGDQAAFHMTTQAATVVHDGRASGAIQRQAVRVEEGAFCALTSDPYVLFPGADLTLETEAVVADDAVLCLADGFAVHDPKAKARPFARFESRLNVSRPGGRLLMKDIGAIDGDETRNGVLGSMAAVANFVLIAPPDRLPALADMEQAAGRCGALAGCSLAPNGAGLVSRILAPDGGVLARALDASFHVAAHAALDAPLARRRK</sequence>
<gene>
    <name evidence="3" type="primary">ureD</name>
    <name evidence="4" type="ORF">H1B27_05005</name>
</gene>
<keyword evidence="5" id="KW-1185">Reference proteome</keyword>
<comment type="subcellular location">
    <subcellularLocation>
        <location evidence="3">Cytoplasm</location>
    </subcellularLocation>
</comment>
<dbReference type="PANTHER" id="PTHR33643:SF1">
    <property type="entry name" value="UREASE ACCESSORY PROTEIN D"/>
    <property type="match status" value="1"/>
</dbReference>
<dbReference type="PANTHER" id="PTHR33643">
    <property type="entry name" value="UREASE ACCESSORY PROTEIN D"/>
    <property type="match status" value="1"/>
</dbReference>
<comment type="similarity">
    <text evidence="1 3">Belongs to the UreD family.</text>
</comment>
<keyword evidence="3" id="KW-0963">Cytoplasm</keyword>
<dbReference type="Pfam" id="PF01774">
    <property type="entry name" value="UreD"/>
    <property type="match status" value="1"/>
</dbReference>
<organism evidence="4 5">
    <name type="scientific">Bradyrhizobium diversitatis</name>
    <dbReference type="NCBI Taxonomy" id="2755406"/>
    <lineage>
        <taxon>Bacteria</taxon>
        <taxon>Pseudomonadati</taxon>
        <taxon>Pseudomonadota</taxon>
        <taxon>Alphaproteobacteria</taxon>
        <taxon>Hyphomicrobiales</taxon>
        <taxon>Nitrobacteraceae</taxon>
        <taxon>Bradyrhizobium</taxon>
    </lineage>
</organism>
<keyword evidence="2 3" id="KW-0143">Chaperone</keyword>
<evidence type="ECO:0000256" key="2">
    <source>
        <dbReference type="ARBA" id="ARBA00023186"/>
    </source>
</evidence>
<dbReference type="HAMAP" id="MF_01384">
    <property type="entry name" value="UreD"/>
    <property type="match status" value="1"/>
</dbReference>
<keyword evidence="3" id="KW-0996">Nickel insertion</keyword>
<dbReference type="Proteomes" id="UP001194539">
    <property type="component" value="Unassembled WGS sequence"/>
</dbReference>
<comment type="caution">
    <text evidence="4">The sequence shown here is derived from an EMBL/GenBank/DDBJ whole genome shotgun (WGS) entry which is preliminary data.</text>
</comment>
<reference evidence="4 5" key="1">
    <citation type="submission" date="2020-07" db="EMBL/GenBank/DDBJ databases">
        <title>Bradyrhizobium diversity isolated from nodules of indigenous legumes of Western Australia.</title>
        <authorList>
            <person name="Klepa M.S."/>
        </authorList>
    </citation>
    <scope>NUCLEOTIDE SEQUENCE [LARGE SCALE GENOMIC DNA]</scope>
    <source>
        <strain evidence="4 5">CNPSo 4019</strain>
    </source>
</reference>